<dbReference type="InterPro" id="IPR013766">
    <property type="entry name" value="Thioredoxin_domain"/>
</dbReference>
<dbReference type="EMBL" id="CP042997">
    <property type="protein sequence ID" value="QEH36927.1"/>
    <property type="molecule type" value="Genomic_DNA"/>
</dbReference>
<dbReference type="InterPro" id="IPR011992">
    <property type="entry name" value="EF-hand-dom_pair"/>
</dbReference>
<dbReference type="Gene3D" id="1.10.238.10">
    <property type="entry name" value="EF-hand"/>
    <property type="match status" value="1"/>
</dbReference>
<dbReference type="PROSITE" id="PS00018">
    <property type="entry name" value="EF_HAND_1"/>
    <property type="match status" value="2"/>
</dbReference>
<accession>A0A5B9W943</accession>
<gene>
    <name evidence="4" type="ORF">OJF2_55120</name>
</gene>
<dbReference type="SUPFAM" id="SSF52833">
    <property type="entry name" value="Thioredoxin-like"/>
    <property type="match status" value="1"/>
</dbReference>
<dbReference type="NCBIfam" id="NF038285">
    <property type="entry name" value="deiodinase_rel"/>
    <property type="match status" value="1"/>
</dbReference>
<feature type="domain" description="Thioredoxin" evidence="3">
    <location>
        <begin position="213"/>
        <end position="382"/>
    </location>
</feature>
<dbReference type="GO" id="GO:0004800">
    <property type="term" value="F:thyroxine 5'-deiodinase activity"/>
    <property type="evidence" value="ECO:0007669"/>
    <property type="project" value="InterPro"/>
</dbReference>
<dbReference type="PROSITE" id="PS51352">
    <property type="entry name" value="THIOREDOXIN_2"/>
    <property type="match status" value="1"/>
</dbReference>
<protein>
    <submittedName>
        <fullName evidence="4">Iodothyronine deiodinase</fullName>
    </submittedName>
</protein>
<dbReference type="SUPFAM" id="SSF47473">
    <property type="entry name" value="EF-hand"/>
    <property type="match status" value="1"/>
</dbReference>
<evidence type="ECO:0000259" key="2">
    <source>
        <dbReference type="PROSITE" id="PS50222"/>
    </source>
</evidence>
<dbReference type="AlphaFoldDB" id="A0A5B9W943"/>
<evidence type="ECO:0000259" key="3">
    <source>
        <dbReference type="PROSITE" id="PS51352"/>
    </source>
</evidence>
<reference evidence="4 5" key="1">
    <citation type="submission" date="2019-08" db="EMBL/GenBank/DDBJ databases">
        <title>Deep-cultivation of Planctomycetes and their phenomic and genomic characterization uncovers novel biology.</title>
        <authorList>
            <person name="Wiegand S."/>
            <person name="Jogler M."/>
            <person name="Boedeker C."/>
            <person name="Pinto D."/>
            <person name="Vollmers J."/>
            <person name="Rivas-Marin E."/>
            <person name="Kohn T."/>
            <person name="Peeters S.H."/>
            <person name="Heuer A."/>
            <person name="Rast P."/>
            <person name="Oberbeckmann S."/>
            <person name="Bunk B."/>
            <person name="Jeske O."/>
            <person name="Meyerdierks A."/>
            <person name="Storesund J.E."/>
            <person name="Kallscheuer N."/>
            <person name="Luecker S."/>
            <person name="Lage O.M."/>
            <person name="Pohl T."/>
            <person name="Merkel B.J."/>
            <person name="Hornburger P."/>
            <person name="Mueller R.-W."/>
            <person name="Bruemmer F."/>
            <person name="Labrenz M."/>
            <person name="Spormann A.M."/>
            <person name="Op den Camp H."/>
            <person name="Overmann J."/>
            <person name="Amann R."/>
            <person name="Jetten M.S.M."/>
            <person name="Mascher T."/>
            <person name="Medema M.H."/>
            <person name="Devos D.P."/>
            <person name="Kaster A.-K."/>
            <person name="Ovreas L."/>
            <person name="Rohde M."/>
            <person name="Galperin M.Y."/>
            <person name="Jogler C."/>
        </authorList>
    </citation>
    <scope>NUCLEOTIDE SEQUENCE [LARGE SCALE GENOMIC DNA]</scope>
    <source>
        <strain evidence="4 5">OJF2</strain>
    </source>
</reference>
<dbReference type="InterPro" id="IPR018247">
    <property type="entry name" value="EF_Hand_1_Ca_BS"/>
</dbReference>
<dbReference type="InterPro" id="IPR000643">
    <property type="entry name" value="Iodothyronine_deiodinase"/>
</dbReference>
<evidence type="ECO:0000313" key="5">
    <source>
        <dbReference type="Proteomes" id="UP000324233"/>
    </source>
</evidence>
<feature type="domain" description="EF-hand" evidence="2">
    <location>
        <begin position="135"/>
        <end position="164"/>
    </location>
</feature>
<proteinExistence type="predicted"/>
<dbReference type="GO" id="GO:0005509">
    <property type="term" value="F:calcium ion binding"/>
    <property type="evidence" value="ECO:0007669"/>
    <property type="project" value="InterPro"/>
</dbReference>
<dbReference type="PROSITE" id="PS50222">
    <property type="entry name" value="EF_HAND_2"/>
    <property type="match status" value="1"/>
</dbReference>
<dbReference type="KEGG" id="agv:OJF2_55120"/>
<keyword evidence="5" id="KW-1185">Reference proteome</keyword>
<dbReference type="PANTHER" id="PTHR11781:SF22">
    <property type="entry name" value="TYPE I IODOTHYRONINE DEIODINASE"/>
    <property type="match status" value="1"/>
</dbReference>
<dbReference type="Proteomes" id="UP000324233">
    <property type="component" value="Chromosome"/>
</dbReference>
<dbReference type="CDD" id="cd00051">
    <property type="entry name" value="EFh"/>
    <property type="match status" value="1"/>
</dbReference>
<evidence type="ECO:0000313" key="4">
    <source>
        <dbReference type="EMBL" id="QEH36927.1"/>
    </source>
</evidence>
<name>A0A5B9W943_9BACT</name>
<evidence type="ECO:0000256" key="1">
    <source>
        <dbReference type="SAM" id="MobiDB-lite"/>
    </source>
</evidence>
<feature type="compositionally biased region" description="Basic and acidic residues" evidence="1">
    <location>
        <begin position="390"/>
        <end position="407"/>
    </location>
</feature>
<dbReference type="InterPro" id="IPR002048">
    <property type="entry name" value="EF_hand_dom"/>
</dbReference>
<dbReference type="Pfam" id="PF00837">
    <property type="entry name" value="T4_deiodinase"/>
    <property type="match status" value="1"/>
</dbReference>
<organism evidence="4 5">
    <name type="scientific">Aquisphaera giovannonii</name>
    <dbReference type="NCBI Taxonomy" id="406548"/>
    <lineage>
        <taxon>Bacteria</taxon>
        <taxon>Pseudomonadati</taxon>
        <taxon>Planctomycetota</taxon>
        <taxon>Planctomycetia</taxon>
        <taxon>Isosphaerales</taxon>
        <taxon>Isosphaeraceae</taxon>
        <taxon>Aquisphaera</taxon>
    </lineage>
</organism>
<dbReference type="Pfam" id="PF13499">
    <property type="entry name" value="EF-hand_7"/>
    <property type="match status" value="1"/>
</dbReference>
<dbReference type="InterPro" id="IPR036249">
    <property type="entry name" value="Thioredoxin-like_sf"/>
</dbReference>
<dbReference type="PANTHER" id="PTHR11781">
    <property type="entry name" value="IODOTHYRONINE DEIODINASE"/>
    <property type="match status" value="1"/>
</dbReference>
<feature type="region of interest" description="Disordered" evidence="1">
    <location>
        <begin position="390"/>
        <end position="419"/>
    </location>
</feature>
<dbReference type="Gene3D" id="3.40.30.10">
    <property type="entry name" value="Glutaredoxin"/>
    <property type="match status" value="1"/>
</dbReference>
<sequence>MVDARARLDGALRDAAGDMARCGFEPAEVEAVSAALRNAAAYSSQPEWLDMYRAIQEGEDLSPQFGWFRTAVSQSRYGWDATLQRYNRDADLRLSRVEFPGDDTDMARLDRDHDGFLSREDFDLAAAPQVPSPGRAFFLKADRDGNGKVSREEFDRFFTAADRDGLGFLSGTDLETILPASMAHGQPPDERPSRDMLLRGLFRQEFGSLQSGPNLDDRAPDFRLRTNDGKTQVSLSGMIGPRPLVLIFGNFTCGPFRYHAGNLEKLFRRYRERANFLMIYVRETHPADGWRMQSNETIGISAIQPRTWDQRADVARRCGRLLGLGFPMLVDTIDDGVATQYSGMPARLYLIDRMGKIAYKGGRGPYGFKPDELEQALILLLNDVDDRKSKAVEHDGSRGVDGWERRPAVRASQARSTRS</sequence>